<dbReference type="OrthoDB" id="302159at2759"/>
<keyword evidence="3" id="KW-1185">Reference proteome</keyword>
<dbReference type="Proteomes" id="UP000683925">
    <property type="component" value="Unassembled WGS sequence"/>
</dbReference>
<proteinExistence type="predicted"/>
<feature type="compositionally biased region" description="Low complexity" evidence="1">
    <location>
        <begin position="436"/>
        <end position="446"/>
    </location>
</feature>
<feature type="region of interest" description="Disordered" evidence="1">
    <location>
        <begin position="309"/>
        <end position="329"/>
    </location>
</feature>
<dbReference type="EMBL" id="CAJJDP010000073">
    <property type="protein sequence ID" value="CAD8179926.1"/>
    <property type="molecule type" value="Genomic_DNA"/>
</dbReference>
<gene>
    <name evidence="2" type="ORF">POCTA_138.1.T0740058</name>
</gene>
<name>A0A8S1W162_PAROT</name>
<accession>A0A8S1W162</accession>
<evidence type="ECO:0000256" key="1">
    <source>
        <dbReference type="SAM" id="MobiDB-lite"/>
    </source>
</evidence>
<evidence type="ECO:0000313" key="2">
    <source>
        <dbReference type="EMBL" id="CAD8179926.1"/>
    </source>
</evidence>
<evidence type="ECO:0000313" key="3">
    <source>
        <dbReference type="Proteomes" id="UP000683925"/>
    </source>
</evidence>
<protein>
    <submittedName>
        <fullName evidence="2">Uncharacterized protein</fullName>
    </submittedName>
</protein>
<comment type="caution">
    <text evidence="2">The sequence shown here is derived from an EMBL/GenBank/DDBJ whole genome shotgun (WGS) entry which is preliminary data.</text>
</comment>
<feature type="region of interest" description="Disordered" evidence="1">
    <location>
        <begin position="419"/>
        <end position="450"/>
    </location>
</feature>
<sequence>MSKSNLILILQLEKQLELQLMRHGIQHEESQRLLLQYGKVASSYAEIQQSEQSIEILTKVYKKLLSFGISVISNLSNQHWKLMIVIAIKLSKAMESKGQLQQALNILIELEMLIKKSNKSLEWANQVELQELYYILAIFWDKLQNKERKYYAANECILLIKSQINSNHTKKQINMLIQMLEFQLSTVNNNYQQLSLYGEIHKYQKVSLGDEHQKTKQTLLKMQQIKQQILFEEELEEHSKLEFKKPLSKQDSTKHLITDKMRQCLQDNNNFTFKKLIKPSCSKHCKRRGSFYEINRNNSQSKLSIQITHQSRKSLDDIKKSNDQTTKSKLNSRTISQGENQFYYFLNCNNLEDRNKTDTTQFQTTIAKNQDRPILSSNINKTIQTIQSQKTQECFDNKNGKTSQNAQILNLLIQRPKSGVNQQNQMKNSQTLNQAKPSKSKGSSSSILQKTDPLKKVLKQMNTQEFNNTKKNQQVLATELSTKKSNQVQDAMHQLTSQKSINILGELIQQQNQVDYFEQNLDKIIKIQKFFKWKIDSTRLRLDSIKINQAQQYSNEEKMTEKVPEAITRPQIFRNFIKRSNTSAVESLKFIHKKEAYLQPKIIQKQKDCSFYSHTSSNLMNIKSESEINFKEKSQEQQVQQTLENLNFGYAYQVQGDCNFFCTDQSDQILRFIGFKSRLINNETLNFSFTIEKSIRSYQISLPIQFISEHWNSQSQFEGLSFCLNQLSEFIELNLTKIPFASSILIYMGDNFDETLTQIVQLLSIIMVNICERKQINGKKLFYTTQIQAKLNRKLLQSYYQKQRQEKRQYYFKPSNFETEDCSLKINLRVSQTDLNFKDSAESGSQKQERKAQNGSIIYTIRTNPIIEQLQEYKSTTKLLLLEEPESSYLQMLDVSIREPEINQFTIKNLNIPENLLSPQYQERRRFNSRLLTQSRIQFAQRNQYTLTPTASQKKKTNQLLLPEQKQRKILRRPQTSVCLVEETSSSRSQESILLLNNQSKDHELQFPSVSQSASLSFQPPLTSFQRRNIANLSSSQQQLFNSGHILLDTQMNLIGNEIFETDDLKIPDIALEEEDEDELHCKMMTVYKKCDYFTVSPLWKQDRDVKIQNFDVEYFWNQVKFEKQIFKSIYNNPFQLSEILLIGIQKIDKQYFIISVSQILKQNIELFNQQVLKMKDLVKIQITYELIFPFDNVWKDSATITFKEFIKWFVSDFEMSQYVQQFGLSKLQKISVLQYLSQFAHIKDSKLKLEYYEERKKEFQLKKIQRRTLEIQRMEAIENIFLRDKIDINYISTLGLQNLYQELLKDREAKNQNQQRRDNKYKAFLQLTDPSKLDPITQIPKFIGFDYDGESEEQTIQLPNYEELKILQSYNTIVNIHQNKSIFRHNSTYYIWTNEKLKIWRPFQRKIWQQIQIKNQEKLLNAIQSKLRNYFLNQMICKSLSLNGKKLLQKEKLLLEKYASNLNLLQTYFQLEQFTNQQFYDFLNLLNNALISSDQTQKFWESQFYQYKQLSHSKVALLGDCFFETVIFFNKPSNVLKQNKRRYILIKVNIFSKVNMKTKMYKLVITLEDLQNTLKKSYDINDSNVIQTLFNDVQQLMRRYVHYERFSNSRRPTIIIKNIKQGNTQKFINVLPWITNYDYDNLDLTPYPQKFQFFHQQIKCFKLICTTIEFIKLPFNFINRYQVHQKSTQNKVPSIIIIQEIQDMKTYYIQIYIPQSCRRFISTIHFNQIHTLSDMSMELCKDYGNSISITKRERYWRSLIKNFTFSINQEMKLILMIENLQVESILQEILQYEIQSIEKTKEAILFKTFIEEKRKQGTEYFNIEYPLRLNEAKNINMVIQLQWLNQQDKIQQYRLPLYELMMGYFDKKQFSNLHIFDYKFRIIDLIKMSEIQIENITINYSLDLEMKQNDNFQFLMPRRTYQNECQTIKLNVNLRTLQINKSSFKLLFRGILQQRPQILVGIYQRYERTKLYFQIQRVKDGQLLMYKIEFEDIDNQYPGFQQNLKMNQREVGQNIFRMFKKKLILQCQYQLN</sequence>
<dbReference type="OMA" id="YYAANEC"/>
<feature type="compositionally biased region" description="Basic and acidic residues" evidence="1">
    <location>
        <begin position="313"/>
        <end position="322"/>
    </location>
</feature>
<organism evidence="2 3">
    <name type="scientific">Paramecium octaurelia</name>
    <dbReference type="NCBI Taxonomy" id="43137"/>
    <lineage>
        <taxon>Eukaryota</taxon>
        <taxon>Sar</taxon>
        <taxon>Alveolata</taxon>
        <taxon>Ciliophora</taxon>
        <taxon>Intramacronucleata</taxon>
        <taxon>Oligohymenophorea</taxon>
        <taxon>Peniculida</taxon>
        <taxon>Parameciidae</taxon>
        <taxon>Paramecium</taxon>
    </lineage>
</organism>
<reference evidence="2" key="1">
    <citation type="submission" date="2021-01" db="EMBL/GenBank/DDBJ databases">
        <authorList>
            <consortium name="Genoscope - CEA"/>
            <person name="William W."/>
        </authorList>
    </citation>
    <scope>NUCLEOTIDE SEQUENCE</scope>
</reference>
<feature type="compositionally biased region" description="Polar residues" evidence="1">
    <location>
        <begin position="419"/>
        <end position="435"/>
    </location>
</feature>